<accession>A0A9P1ILK8</accession>
<comment type="caution">
    <text evidence="1">The sequence shown here is derived from an EMBL/GenBank/DDBJ whole genome shotgun (WGS) entry which is preliminary data.</text>
</comment>
<dbReference type="EMBL" id="CANHGI010000004">
    <property type="protein sequence ID" value="CAI5446835.1"/>
    <property type="molecule type" value="Genomic_DNA"/>
</dbReference>
<evidence type="ECO:0000313" key="2">
    <source>
        <dbReference type="Proteomes" id="UP001152747"/>
    </source>
</evidence>
<organism evidence="1 2">
    <name type="scientific">Caenorhabditis angaria</name>
    <dbReference type="NCBI Taxonomy" id="860376"/>
    <lineage>
        <taxon>Eukaryota</taxon>
        <taxon>Metazoa</taxon>
        <taxon>Ecdysozoa</taxon>
        <taxon>Nematoda</taxon>
        <taxon>Chromadorea</taxon>
        <taxon>Rhabditida</taxon>
        <taxon>Rhabditina</taxon>
        <taxon>Rhabditomorpha</taxon>
        <taxon>Rhabditoidea</taxon>
        <taxon>Rhabditidae</taxon>
        <taxon>Peloderinae</taxon>
        <taxon>Caenorhabditis</taxon>
    </lineage>
</organism>
<proteinExistence type="predicted"/>
<dbReference type="AlphaFoldDB" id="A0A9P1ILK8"/>
<name>A0A9P1ILK8_9PELO</name>
<evidence type="ECO:0000313" key="1">
    <source>
        <dbReference type="EMBL" id="CAI5446835.1"/>
    </source>
</evidence>
<protein>
    <submittedName>
        <fullName evidence="1">Uncharacterized protein</fullName>
    </submittedName>
</protein>
<dbReference type="OrthoDB" id="5829766at2759"/>
<sequence length="138" mass="16204">MCTAFRNFARIHGELHRKRQNYFEKRGLENAIQLNIDQQNAKIGQTIECLAVCEEITKKYNCSLTNSFQILIDEFAAKTFELTSLTSQVHLTCPNQTTVPQSREKSRKIAEIEWRIEREKSRIQILDGKIQEIFDKRK</sequence>
<gene>
    <name evidence="1" type="ORF">CAMP_LOCUS9472</name>
</gene>
<keyword evidence="2" id="KW-1185">Reference proteome</keyword>
<reference evidence="1" key="1">
    <citation type="submission" date="2022-11" db="EMBL/GenBank/DDBJ databases">
        <authorList>
            <person name="Kikuchi T."/>
        </authorList>
    </citation>
    <scope>NUCLEOTIDE SEQUENCE</scope>
    <source>
        <strain evidence="1">PS1010</strain>
    </source>
</reference>
<dbReference type="Proteomes" id="UP001152747">
    <property type="component" value="Unassembled WGS sequence"/>
</dbReference>